<proteinExistence type="predicted"/>
<protein>
    <submittedName>
        <fullName evidence="1">Uncharacterized protein</fullName>
    </submittedName>
</protein>
<name>A0A0F9F7E4_9ZZZZ</name>
<dbReference type="EMBL" id="LAZR01031633">
    <property type="protein sequence ID" value="KKL53180.1"/>
    <property type="molecule type" value="Genomic_DNA"/>
</dbReference>
<organism evidence="1">
    <name type="scientific">marine sediment metagenome</name>
    <dbReference type="NCBI Taxonomy" id="412755"/>
    <lineage>
        <taxon>unclassified sequences</taxon>
        <taxon>metagenomes</taxon>
        <taxon>ecological metagenomes</taxon>
    </lineage>
</organism>
<accession>A0A0F9F7E4</accession>
<gene>
    <name evidence="1" type="ORF">LCGC14_2278040</name>
</gene>
<dbReference type="AlphaFoldDB" id="A0A0F9F7E4"/>
<evidence type="ECO:0000313" key="1">
    <source>
        <dbReference type="EMBL" id="KKL53180.1"/>
    </source>
</evidence>
<reference evidence="1" key="1">
    <citation type="journal article" date="2015" name="Nature">
        <title>Complex archaea that bridge the gap between prokaryotes and eukaryotes.</title>
        <authorList>
            <person name="Spang A."/>
            <person name="Saw J.H."/>
            <person name="Jorgensen S.L."/>
            <person name="Zaremba-Niedzwiedzka K."/>
            <person name="Martijn J."/>
            <person name="Lind A.E."/>
            <person name="van Eijk R."/>
            <person name="Schleper C."/>
            <person name="Guy L."/>
            <person name="Ettema T.J."/>
        </authorList>
    </citation>
    <scope>NUCLEOTIDE SEQUENCE</scope>
</reference>
<comment type="caution">
    <text evidence="1">The sequence shown here is derived from an EMBL/GenBank/DDBJ whole genome shotgun (WGS) entry which is preliminary data.</text>
</comment>
<sequence length="88" mass="9958">MSGNTRGKLKEHFEGVHRNIDWCLHHIAKSATLIEVSLSQLPAFQDVKGDDKKEEAFFKEHPMYQAVTSLGLGLQTFDKLAKGIYDKL</sequence>